<evidence type="ECO:0000259" key="13">
    <source>
        <dbReference type="Pfam" id="PF02910"/>
    </source>
</evidence>
<dbReference type="InterPro" id="IPR036188">
    <property type="entry name" value="FAD/NAD-bd_sf"/>
</dbReference>
<dbReference type="SUPFAM" id="SSF56425">
    <property type="entry name" value="Succinate dehydrogenase/fumarate reductase flavoprotein, catalytic domain"/>
    <property type="match status" value="1"/>
</dbReference>
<keyword evidence="8 11" id="KW-0560">Oxidoreductase</keyword>
<evidence type="ECO:0000256" key="10">
    <source>
        <dbReference type="NCBIfam" id="TIGR00551"/>
    </source>
</evidence>
<dbReference type="Gene3D" id="3.90.700.10">
    <property type="entry name" value="Succinate dehydrogenase/fumarate reductase flavoprotein, catalytic domain"/>
    <property type="match status" value="1"/>
</dbReference>
<evidence type="ECO:0000256" key="4">
    <source>
        <dbReference type="ARBA" id="ARBA00012173"/>
    </source>
</evidence>
<dbReference type="InterPro" id="IPR037099">
    <property type="entry name" value="Fum_R/Succ_DH_flav-like_C_sf"/>
</dbReference>
<keyword evidence="15" id="KW-1185">Reference proteome</keyword>
<evidence type="ECO:0000256" key="3">
    <source>
        <dbReference type="ARBA" id="ARBA00008562"/>
    </source>
</evidence>
<comment type="function">
    <text evidence="11">Catalyzes the oxidation of L-aspartate to iminoaspartate.</text>
</comment>
<dbReference type="EMBL" id="FRAA01000002">
    <property type="protein sequence ID" value="SHJ90749.1"/>
    <property type="molecule type" value="Genomic_DNA"/>
</dbReference>
<organism evidence="14 15">
    <name type="scientific">Reichenbachiella agariperforans</name>
    <dbReference type="NCBI Taxonomy" id="156994"/>
    <lineage>
        <taxon>Bacteria</taxon>
        <taxon>Pseudomonadati</taxon>
        <taxon>Bacteroidota</taxon>
        <taxon>Cytophagia</taxon>
        <taxon>Cytophagales</taxon>
        <taxon>Reichenbachiellaceae</taxon>
        <taxon>Reichenbachiella</taxon>
    </lineage>
</organism>
<keyword evidence="6 11" id="KW-0662">Pyridine nucleotide biosynthesis</keyword>
<evidence type="ECO:0000256" key="1">
    <source>
        <dbReference type="ARBA" id="ARBA00001974"/>
    </source>
</evidence>
<evidence type="ECO:0000259" key="12">
    <source>
        <dbReference type="Pfam" id="PF00890"/>
    </source>
</evidence>
<dbReference type="UniPathway" id="UPA00253">
    <property type="reaction ID" value="UER00326"/>
</dbReference>
<evidence type="ECO:0000313" key="14">
    <source>
        <dbReference type="EMBL" id="SHJ90749.1"/>
    </source>
</evidence>
<dbReference type="EC" id="1.4.3.16" evidence="4 10"/>
<accession>A0A1M6N4U8</accession>
<evidence type="ECO:0000256" key="2">
    <source>
        <dbReference type="ARBA" id="ARBA00004950"/>
    </source>
</evidence>
<comment type="similarity">
    <text evidence="3 11">Belongs to the FAD-dependent oxidoreductase 2 family. NadB subfamily.</text>
</comment>
<name>A0A1M6N4U8_REIAG</name>
<dbReference type="Pfam" id="PF00890">
    <property type="entry name" value="FAD_binding_2"/>
    <property type="match status" value="1"/>
</dbReference>
<gene>
    <name evidence="14" type="ORF">SAMN04488028_102101</name>
</gene>
<dbReference type="InterPro" id="IPR015939">
    <property type="entry name" value="Fum_Rdtase/Succ_DH_flav-like_C"/>
</dbReference>
<evidence type="ECO:0000313" key="15">
    <source>
        <dbReference type="Proteomes" id="UP000184474"/>
    </source>
</evidence>
<dbReference type="STRING" id="156994.SAMN04488028_102101"/>
<dbReference type="Pfam" id="PF02910">
    <property type="entry name" value="Succ_DH_flav_C"/>
    <property type="match status" value="1"/>
</dbReference>
<dbReference type="GO" id="GO:0009435">
    <property type="term" value="P:NAD+ biosynthetic process"/>
    <property type="evidence" value="ECO:0007669"/>
    <property type="project" value="UniProtKB-UniPathway"/>
</dbReference>
<dbReference type="Gene3D" id="3.50.50.60">
    <property type="entry name" value="FAD/NAD(P)-binding domain"/>
    <property type="match status" value="1"/>
</dbReference>
<dbReference type="GO" id="GO:0008734">
    <property type="term" value="F:L-aspartate oxidase activity"/>
    <property type="evidence" value="ECO:0007669"/>
    <property type="project" value="UniProtKB-UniRule"/>
</dbReference>
<comment type="subcellular location">
    <subcellularLocation>
        <location evidence="11">Cytoplasm</location>
    </subcellularLocation>
</comment>
<evidence type="ECO:0000256" key="7">
    <source>
        <dbReference type="ARBA" id="ARBA00022827"/>
    </source>
</evidence>
<keyword evidence="5 11" id="KW-0285">Flavoprotein</keyword>
<feature type="domain" description="FAD-dependent oxidoreductase 2 FAD-binding" evidence="12">
    <location>
        <begin position="5"/>
        <end position="392"/>
    </location>
</feature>
<dbReference type="PANTHER" id="PTHR42716:SF2">
    <property type="entry name" value="L-ASPARTATE OXIDASE, CHLOROPLASTIC"/>
    <property type="match status" value="1"/>
</dbReference>
<evidence type="ECO:0000256" key="8">
    <source>
        <dbReference type="ARBA" id="ARBA00023002"/>
    </source>
</evidence>
<dbReference type="InterPro" id="IPR003953">
    <property type="entry name" value="FAD-dep_OxRdtase_2_FAD-bd"/>
</dbReference>
<comment type="cofactor">
    <cofactor evidence="1 11">
        <name>FAD</name>
        <dbReference type="ChEBI" id="CHEBI:57692"/>
    </cofactor>
</comment>
<dbReference type="PANTHER" id="PTHR42716">
    <property type="entry name" value="L-ASPARTATE OXIDASE"/>
    <property type="match status" value="1"/>
</dbReference>
<dbReference type="SUPFAM" id="SSF51905">
    <property type="entry name" value="FAD/NAD(P)-binding domain"/>
    <property type="match status" value="1"/>
</dbReference>
<proteinExistence type="inferred from homology"/>
<sequence>MPHYDYLVIGSGIAGLTYALKIAKECPDKRLAMITKSYESESNTKYAQGGMAVVMDKVLDSYDQHIKDTLIAGDGLCDEAVVEFVVREAPVRLKELIAWGTKFDKGKHGKYDLGKEGGHSANRILHHKDITGYEIQRALLEQVHRCKNVEILPHHFAMDLITEHHLDEGAAGKSRTCFGAYVLNEKTKSIESFTSKITMLASGGIGHVYQNTTNPKVATGDGVAMAYRAKAKVSHMEFVQFHPTALYEPERKGQTFLISEAVRGFGGMLRDKNGESFMQHYDERQELASRDIVSRAIDAELKRSGDEYVYLDCRHLDIEEFEKHFPNITNKCRSIGIDIEHDMIPVVPAAHYLCGGIEVDHSGLSCVGNLFVVGESACTGLHGANRLASNSLLEAIVYAHRSYQKSLDIFDQITYMPTPRDWSDKGTTDPKELILITHNRKEVQAIMSNYVGIIRSTQRLDRANKRLKLLYDETEELYKKSKISPQLSELRNLITVSYLIIQQSLKRDENRGGFFRTS</sequence>
<comment type="catalytic activity">
    <reaction evidence="9">
        <text>L-aspartate + O2 = iminosuccinate + H2O2</text>
        <dbReference type="Rhea" id="RHEA:25876"/>
        <dbReference type="ChEBI" id="CHEBI:15379"/>
        <dbReference type="ChEBI" id="CHEBI:16240"/>
        <dbReference type="ChEBI" id="CHEBI:29991"/>
        <dbReference type="ChEBI" id="CHEBI:77875"/>
        <dbReference type="EC" id="1.4.3.16"/>
    </reaction>
    <physiologicalReaction direction="left-to-right" evidence="9">
        <dbReference type="Rhea" id="RHEA:25877"/>
    </physiologicalReaction>
</comment>
<dbReference type="Gene3D" id="1.20.58.100">
    <property type="entry name" value="Fumarate reductase/succinate dehydrogenase flavoprotein-like, C-terminal domain"/>
    <property type="match status" value="1"/>
</dbReference>
<reference evidence="15" key="1">
    <citation type="submission" date="2016-11" db="EMBL/GenBank/DDBJ databases">
        <authorList>
            <person name="Varghese N."/>
            <person name="Submissions S."/>
        </authorList>
    </citation>
    <scope>NUCLEOTIDE SEQUENCE [LARGE SCALE GENOMIC DNA]</scope>
    <source>
        <strain evidence="15">DSM 26134</strain>
    </source>
</reference>
<dbReference type="InterPro" id="IPR027477">
    <property type="entry name" value="Succ_DH/fumarate_Rdtase_cat_sf"/>
</dbReference>
<dbReference type="GO" id="GO:0005737">
    <property type="term" value="C:cytoplasm"/>
    <property type="evidence" value="ECO:0007669"/>
    <property type="project" value="UniProtKB-SubCell"/>
</dbReference>
<dbReference type="AlphaFoldDB" id="A0A1M6N4U8"/>
<keyword evidence="7 11" id="KW-0274">FAD</keyword>
<feature type="domain" description="Fumarate reductase/succinate dehydrogenase flavoprotein-like C-terminal" evidence="13">
    <location>
        <begin position="440"/>
        <end position="517"/>
    </location>
</feature>
<dbReference type="SUPFAM" id="SSF46977">
    <property type="entry name" value="Succinate dehydrogenase/fumarate reductase flavoprotein C-terminal domain"/>
    <property type="match status" value="1"/>
</dbReference>
<evidence type="ECO:0000256" key="11">
    <source>
        <dbReference type="RuleBase" id="RU362049"/>
    </source>
</evidence>
<dbReference type="FunFam" id="3.90.700.10:FF:000002">
    <property type="entry name" value="L-aspartate oxidase"/>
    <property type="match status" value="1"/>
</dbReference>
<comment type="pathway">
    <text evidence="2 11">Cofactor biosynthesis; NAD(+) biosynthesis; iminoaspartate from L-aspartate (oxidase route): step 1/1.</text>
</comment>
<dbReference type="InterPro" id="IPR005288">
    <property type="entry name" value="NadB"/>
</dbReference>
<evidence type="ECO:0000256" key="5">
    <source>
        <dbReference type="ARBA" id="ARBA00022630"/>
    </source>
</evidence>
<dbReference type="NCBIfam" id="TIGR00551">
    <property type="entry name" value="nadB"/>
    <property type="match status" value="1"/>
</dbReference>
<dbReference type="RefSeq" id="WP_073120827.1">
    <property type="nucleotide sequence ID" value="NZ_FRAA01000002.1"/>
</dbReference>
<protein>
    <recommendedName>
        <fullName evidence="4 10">L-aspartate oxidase</fullName>
        <ecNumber evidence="4 10">1.4.3.16</ecNumber>
    </recommendedName>
</protein>
<evidence type="ECO:0000256" key="6">
    <source>
        <dbReference type="ARBA" id="ARBA00022642"/>
    </source>
</evidence>
<evidence type="ECO:0000256" key="9">
    <source>
        <dbReference type="ARBA" id="ARBA00048305"/>
    </source>
</evidence>
<dbReference type="Proteomes" id="UP000184474">
    <property type="component" value="Unassembled WGS sequence"/>
</dbReference>